<keyword evidence="1" id="KW-0813">Transport</keyword>
<dbReference type="InterPro" id="IPR017871">
    <property type="entry name" value="ABC_transporter-like_CS"/>
</dbReference>
<name>A0A072N187_9GAMM</name>
<dbReference type="InterPro" id="IPR015856">
    <property type="entry name" value="ABC_transpr_CbiO/EcfA_su"/>
</dbReference>
<organism evidence="5 6">
    <name type="scientific">Marinobacter nitratireducens</name>
    <dbReference type="NCBI Taxonomy" id="1137280"/>
    <lineage>
        <taxon>Bacteria</taxon>
        <taxon>Pseudomonadati</taxon>
        <taxon>Pseudomonadota</taxon>
        <taxon>Gammaproteobacteria</taxon>
        <taxon>Pseudomonadales</taxon>
        <taxon>Marinobacteraceae</taxon>
        <taxon>Marinobacter</taxon>
    </lineage>
</organism>
<dbReference type="GO" id="GO:0005524">
    <property type="term" value="F:ATP binding"/>
    <property type="evidence" value="ECO:0007669"/>
    <property type="project" value="UniProtKB-KW"/>
</dbReference>
<comment type="caution">
    <text evidence="5">The sequence shown here is derived from an EMBL/GenBank/DDBJ whole genome shotgun (WGS) entry which is preliminary data.</text>
</comment>
<dbReference type="InterPro" id="IPR003439">
    <property type="entry name" value="ABC_transporter-like_ATP-bd"/>
</dbReference>
<evidence type="ECO:0000259" key="4">
    <source>
        <dbReference type="PROSITE" id="PS50893"/>
    </source>
</evidence>
<evidence type="ECO:0000256" key="2">
    <source>
        <dbReference type="ARBA" id="ARBA00022741"/>
    </source>
</evidence>
<dbReference type="GO" id="GO:0055085">
    <property type="term" value="P:transmembrane transport"/>
    <property type="evidence" value="ECO:0007669"/>
    <property type="project" value="InterPro"/>
</dbReference>
<evidence type="ECO:0000313" key="5">
    <source>
        <dbReference type="EMBL" id="KEF30982.1"/>
    </source>
</evidence>
<proteinExistence type="predicted"/>
<accession>A0A072N187</accession>
<evidence type="ECO:0000256" key="3">
    <source>
        <dbReference type="ARBA" id="ARBA00022840"/>
    </source>
</evidence>
<dbReference type="GO" id="GO:0016887">
    <property type="term" value="F:ATP hydrolysis activity"/>
    <property type="evidence" value="ECO:0007669"/>
    <property type="project" value="InterPro"/>
</dbReference>
<dbReference type="SMART" id="SM00382">
    <property type="entry name" value="AAA"/>
    <property type="match status" value="1"/>
</dbReference>
<dbReference type="Gene3D" id="3.40.50.300">
    <property type="entry name" value="P-loop containing nucleotide triphosphate hydrolases"/>
    <property type="match status" value="1"/>
</dbReference>
<dbReference type="InterPro" id="IPR027417">
    <property type="entry name" value="P-loop_NTPase"/>
</dbReference>
<evidence type="ECO:0000313" key="6">
    <source>
        <dbReference type="Proteomes" id="UP000035057"/>
    </source>
</evidence>
<dbReference type="InterPro" id="IPR003593">
    <property type="entry name" value="AAA+_ATPase"/>
</dbReference>
<keyword evidence="2" id="KW-0547">Nucleotide-binding</keyword>
<dbReference type="CDD" id="cd03225">
    <property type="entry name" value="ABC_cobalt_CbiO_domain1"/>
    <property type="match status" value="1"/>
</dbReference>
<dbReference type="STRING" id="1137280.D777_02135"/>
<evidence type="ECO:0000256" key="1">
    <source>
        <dbReference type="ARBA" id="ARBA00022448"/>
    </source>
</evidence>
<dbReference type="Pfam" id="PF00005">
    <property type="entry name" value="ABC_tran"/>
    <property type="match status" value="1"/>
</dbReference>
<dbReference type="GO" id="GO:0016020">
    <property type="term" value="C:membrane"/>
    <property type="evidence" value="ECO:0007669"/>
    <property type="project" value="InterPro"/>
</dbReference>
<dbReference type="PROSITE" id="PS50893">
    <property type="entry name" value="ABC_TRANSPORTER_2"/>
    <property type="match status" value="1"/>
</dbReference>
<keyword evidence="3" id="KW-0067">ATP-binding</keyword>
<dbReference type="PANTHER" id="PTHR43119:SF1">
    <property type="entry name" value="ABC TRANSPORTER DOMAIN-CONTAINING PROTEIN"/>
    <property type="match status" value="1"/>
</dbReference>
<dbReference type="PROSITE" id="PS00211">
    <property type="entry name" value="ABC_TRANSPORTER_1"/>
    <property type="match status" value="1"/>
</dbReference>
<dbReference type="Proteomes" id="UP000035057">
    <property type="component" value="Unassembled WGS sequence"/>
</dbReference>
<dbReference type="EMBL" id="ANIE01000006">
    <property type="protein sequence ID" value="KEF30982.1"/>
    <property type="molecule type" value="Genomic_DNA"/>
</dbReference>
<dbReference type="PATRIC" id="fig|1137280.3.peg.1950"/>
<protein>
    <submittedName>
        <fullName evidence="5">Putative ATP binding protein</fullName>
    </submittedName>
</protein>
<reference evidence="5 6" key="1">
    <citation type="submission" date="2012-12" db="EMBL/GenBank/DDBJ databases">
        <title>Genome assembly of Marinobacter sp. AK21.</title>
        <authorList>
            <person name="Khatri I."/>
            <person name="Kumar R."/>
            <person name="Vaidya B."/>
            <person name="Subramanian S."/>
            <person name="Pinnaka A."/>
        </authorList>
    </citation>
    <scope>NUCLEOTIDE SEQUENCE [LARGE SCALE GENOMIC DNA]</scope>
    <source>
        <strain evidence="5 6">AK21</strain>
    </source>
</reference>
<dbReference type="AlphaFoldDB" id="A0A072N187"/>
<feature type="domain" description="ABC transporter" evidence="4">
    <location>
        <begin position="14"/>
        <end position="224"/>
    </location>
</feature>
<sequence length="224" mass="24822">MRKRIITGILARKIRPNDSGAFVTTLKIEALSIGALAGVNLTVRAGEVVCISGPSGSGKSRLLRAIADLEPHDGCAYLDDVSQLSMPASHWRRQAMMVPADSQWWFESVGEHFPEHCDLVALEAFGFSNDVMDWTVDRLSSGERQRLALLRAMARSPKALLLDEPTANLDESMTRRVEAWLKAEIHKSQVPVIWVAHDHSQIERVADRHYVIAGTTLEQIDGSD</sequence>
<gene>
    <name evidence="5" type="ORF">D777_02135</name>
</gene>
<keyword evidence="6" id="KW-1185">Reference proteome</keyword>
<dbReference type="SUPFAM" id="SSF52540">
    <property type="entry name" value="P-loop containing nucleoside triphosphate hydrolases"/>
    <property type="match status" value="1"/>
</dbReference>
<dbReference type="PANTHER" id="PTHR43119">
    <property type="entry name" value="ABC TRANSPORT PROTEIN ATP-BINDING COMPONENT-RELATED"/>
    <property type="match status" value="1"/>
</dbReference>